<name>A0ABQ2EE00_9GAMM</name>
<keyword evidence="2" id="KW-1185">Reference proteome</keyword>
<dbReference type="EMBL" id="BMME01000001">
    <property type="protein sequence ID" value="GGK02329.1"/>
    <property type="molecule type" value="Genomic_DNA"/>
</dbReference>
<protein>
    <recommendedName>
        <fullName evidence="3">Dicarboxylate transport domain-containing protein</fullName>
    </recommendedName>
</protein>
<gene>
    <name evidence="1" type="ORF">GCM10011394_09110</name>
</gene>
<evidence type="ECO:0008006" key="3">
    <source>
        <dbReference type="Google" id="ProtNLM"/>
    </source>
</evidence>
<dbReference type="Proteomes" id="UP000599009">
    <property type="component" value="Unassembled WGS sequence"/>
</dbReference>
<evidence type="ECO:0000313" key="1">
    <source>
        <dbReference type="EMBL" id="GGK02329.1"/>
    </source>
</evidence>
<evidence type="ECO:0000313" key="2">
    <source>
        <dbReference type="Proteomes" id="UP000599009"/>
    </source>
</evidence>
<sequence>MRGFIGADAPVAILAAMPAWILTLLGLFALLPASAADARALVARVAQVSTPVATLEGVEVRLAWPAGASEGDLRITARSAHAPDLGYRFERLAWHCPLRRDGAGGWRCDGELREGQGAPLRLALALPAGGIEASLSDGRGARLALQRTDAAQDLFAIDLAQVPVAWAQALAERAWADVRLGEGRLDGRLRTHVPEDGAMRLEGELALSGGGFDSVDARHAGAGLGARLSLDWLALDEGPRIALDGELHGGELLFGSGYFVLPERALPVRLRAQGRRDGWALTEFAASDPGVLEVRGQASLGADGLDGLTVSLRSDDVSPLPERYLSGWLGLAGLGGLALSGALDVDLALVEGRLADVDLRPRSLDIAAPGDRFRFDGLDGRVHLVSTGSADGVLRWRGGALGAIAFGPARLPWRSSDGELRLTGTAEVPLLDGRLEVSDLLLHPPGAGGPLRVEGALAVEALDMTQLALALGLPAFPGTLSGSIPGARYVGDRLDFDGDLVVRAFDGELRVSSLAMERPFGVAPTLLADVALDGLDLQSLTGVFEFGSIGGRLHGRVDGLRLVDWEAVAFDAEVHTEPRRGVRQRISQRAVQNISSVGDASFTASLQGQLLALFDDFGYRRIGISCRLANGSCTMAGLQPRDGGFVIVEGAGLPRLDIVGFNRDVDWDTLVERLAAVGSGDVSPVFD</sequence>
<accession>A0ABQ2EE00</accession>
<reference evidence="2" key="1">
    <citation type="journal article" date="2019" name="Int. J. Syst. Evol. Microbiol.">
        <title>The Global Catalogue of Microorganisms (GCM) 10K type strain sequencing project: providing services to taxonomists for standard genome sequencing and annotation.</title>
        <authorList>
            <consortium name="The Broad Institute Genomics Platform"/>
            <consortium name="The Broad Institute Genome Sequencing Center for Infectious Disease"/>
            <person name="Wu L."/>
            <person name="Ma J."/>
        </authorList>
    </citation>
    <scope>NUCLEOTIDE SEQUENCE [LARGE SCALE GENOMIC DNA]</scope>
    <source>
        <strain evidence="2">CGMCC 1.8985</strain>
    </source>
</reference>
<comment type="caution">
    <text evidence="1">The sequence shown here is derived from an EMBL/GenBank/DDBJ whole genome shotgun (WGS) entry which is preliminary data.</text>
</comment>
<proteinExistence type="predicted"/>
<organism evidence="1 2">
    <name type="scientific">Luteimonas terricola</name>
    <dbReference type="NCBI Taxonomy" id="645597"/>
    <lineage>
        <taxon>Bacteria</taxon>
        <taxon>Pseudomonadati</taxon>
        <taxon>Pseudomonadota</taxon>
        <taxon>Gammaproteobacteria</taxon>
        <taxon>Lysobacterales</taxon>
        <taxon>Lysobacteraceae</taxon>
        <taxon>Luteimonas</taxon>
    </lineage>
</organism>